<dbReference type="Gene3D" id="3.30.1490.20">
    <property type="entry name" value="ATP-grasp fold, A domain"/>
    <property type="match status" value="1"/>
</dbReference>
<protein>
    <recommendedName>
        <fullName evidence="13">Succinate-CoA ligase subunit beta</fullName>
        <ecNumber evidence="13">6.2.1.-</ecNumber>
    </recommendedName>
</protein>
<dbReference type="PANTHER" id="PTHR11815:SF1">
    <property type="entry name" value="SUCCINATE--COA LIGASE [ADP-FORMING] SUBUNIT BETA, MITOCHONDRIAL"/>
    <property type="match status" value="1"/>
</dbReference>
<dbReference type="Gene3D" id="3.30.470.20">
    <property type="entry name" value="ATP-grasp fold, B domain"/>
    <property type="match status" value="1"/>
</dbReference>
<dbReference type="InterPro" id="IPR011761">
    <property type="entry name" value="ATP-grasp"/>
</dbReference>
<dbReference type="InterPro" id="IPR016102">
    <property type="entry name" value="Succinyl-CoA_synth-like"/>
</dbReference>
<evidence type="ECO:0000256" key="4">
    <source>
        <dbReference type="ARBA" id="ARBA00022598"/>
    </source>
</evidence>
<name>A0A0L0RVK9_ALLM3</name>
<accession>A0A0L0RVK9</accession>
<dbReference type="UniPathway" id="UPA00223">
    <property type="reaction ID" value="UER00999"/>
</dbReference>
<dbReference type="Pfam" id="PF08442">
    <property type="entry name" value="ATP-grasp_2"/>
    <property type="match status" value="1"/>
</dbReference>
<dbReference type="InterPro" id="IPR005811">
    <property type="entry name" value="SUCC_ACL_C"/>
</dbReference>
<evidence type="ECO:0000313" key="15">
    <source>
        <dbReference type="EMBL" id="KNE54111.1"/>
    </source>
</evidence>
<dbReference type="InterPro" id="IPR013650">
    <property type="entry name" value="ATP-grasp_succ-CoA_synth-type"/>
</dbReference>
<dbReference type="NCBIfam" id="NF001913">
    <property type="entry name" value="PRK00696.1"/>
    <property type="match status" value="1"/>
</dbReference>
<evidence type="ECO:0000256" key="3">
    <source>
        <dbReference type="ARBA" id="ARBA00022532"/>
    </source>
</evidence>
<dbReference type="PANTHER" id="PTHR11815">
    <property type="entry name" value="SUCCINYL-COA SYNTHETASE BETA CHAIN"/>
    <property type="match status" value="1"/>
</dbReference>
<comment type="cofactor">
    <cofactor evidence="1">
        <name>Mg(2+)</name>
        <dbReference type="ChEBI" id="CHEBI:18420"/>
    </cofactor>
</comment>
<dbReference type="OrthoDB" id="1552at2759"/>
<keyword evidence="16" id="KW-1185">Reference proteome</keyword>
<keyword evidence="10" id="KW-0496">Mitochondrion</keyword>
<evidence type="ECO:0000256" key="11">
    <source>
        <dbReference type="ARBA" id="ARBA00063570"/>
    </source>
</evidence>
<dbReference type="PIRSF" id="PIRSF001554">
    <property type="entry name" value="SucCS_beta"/>
    <property type="match status" value="1"/>
</dbReference>
<feature type="domain" description="ATP-grasp" evidence="14">
    <location>
        <begin position="31"/>
        <end position="258"/>
    </location>
</feature>
<dbReference type="Pfam" id="PF00549">
    <property type="entry name" value="Ligase_CoA"/>
    <property type="match status" value="1"/>
</dbReference>
<dbReference type="EC" id="6.2.1.-" evidence="13"/>
<dbReference type="GO" id="GO:0005524">
    <property type="term" value="F:ATP binding"/>
    <property type="evidence" value="ECO:0007669"/>
    <property type="project" value="UniProtKB-UniRule"/>
</dbReference>
<dbReference type="GO" id="GO:0042709">
    <property type="term" value="C:succinate-CoA ligase complex"/>
    <property type="evidence" value="ECO:0007669"/>
    <property type="project" value="TreeGrafter"/>
</dbReference>
<evidence type="ECO:0000256" key="6">
    <source>
        <dbReference type="ARBA" id="ARBA00022741"/>
    </source>
</evidence>
<dbReference type="SUPFAM" id="SSF56059">
    <property type="entry name" value="Glutathione synthetase ATP-binding domain-like"/>
    <property type="match status" value="1"/>
</dbReference>
<dbReference type="InterPro" id="IPR034723">
    <property type="entry name" value="Succ_CoA_betaA_euk"/>
</dbReference>
<reference evidence="16" key="2">
    <citation type="submission" date="2009-11" db="EMBL/GenBank/DDBJ databases">
        <title>The Genome Sequence of Allomyces macrogynus strain ATCC 38327.</title>
        <authorList>
            <consortium name="The Broad Institute Genome Sequencing Platform"/>
            <person name="Russ C."/>
            <person name="Cuomo C."/>
            <person name="Shea T."/>
            <person name="Young S.K."/>
            <person name="Zeng Q."/>
            <person name="Koehrsen M."/>
            <person name="Haas B."/>
            <person name="Borodovsky M."/>
            <person name="Guigo R."/>
            <person name="Alvarado L."/>
            <person name="Berlin A."/>
            <person name="Borenstein D."/>
            <person name="Chen Z."/>
            <person name="Engels R."/>
            <person name="Freedman E."/>
            <person name="Gellesch M."/>
            <person name="Goldberg J."/>
            <person name="Griggs A."/>
            <person name="Gujja S."/>
            <person name="Heiman D."/>
            <person name="Hepburn T."/>
            <person name="Howarth C."/>
            <person name="Jen D."/>
            <person name="Larson L."/>
            <person name="Lewis B."/>
            <person name="Mehta T."/>
            <person name="Park D."/>
            <person name="Pearson M."/>
            <person name="Roberts A."/>
            <person name="Saif S."/>
            <person name="Shenoy N."/>
            <person name="Sisk P."/>
            <person name="Stolte C."/>
            <person name="Sykes S."/>
            <person name="Walk T."/>
            <person name="White J."/>
            <person name="Yandava C."/>
            <person name="Burger G."/>
            <person name="Gray M.W."/>
            <person name="Holland P.W.H."/>
            <person name="King N."/>
            <person name="Lang F.B.F."/>
            <person name="Roger A.J."/>
            <person name="Ruiz-Trillo I."/>
            <person name="Lander E."/>
            <person name="Nusbaum C."/>
        </authorList>
    </citation>
    <scope>NUCLEOTIDE SEQUENCE [LARGE SCALE GENOMIC DNA]</scope>
    <source>
        <strain evidence="16">ATCC 38327</strain>
    </source>
</reference>
<dbReference type="SUPFAM" id="SSF52210">
    <property type="entry name" value="Succinyl-CoA synthetase domains"/>
    <property type="match status" value="1"/>
</dbReference>
<keyword evidence="3" id="KW-0816">Tricarboxylic acid cycle</keyword>
<dbReference type="GO" id="GO:0005739">
    <property type="term" value="C:mitochondrion"/>
    <property type="evidence" value="ECO:0007669"/>
    <property type="project" value="InterPro"/>
</dbReference>
<dbReference type="Gene3D" id="3.40.50.261">
    <property type="entry name" value="Succinyl-CoA synthetase domains"/>
    <property type="match status" value="1"/>
</dbReference>
<evidence type="ECO:0000256" key="10">
    <source>
        <dbReference type="ARBA" id="ARBA00023128"/>
    </source>
</evidence>
<dbReference type="PROSITE" id="PS50975">
    <property type="entry name" value="ATP_GRASP"/>
    <property type="match status" value="1"/>
</dbReference>
<dbReference type="NCBIfam" id="TIGR01016">
    <property type="entry name" value="sucCoAbeta"/>
    <property type="match status" value="1"/>
</dbReference>
<comment type="similarity">
    <text evidence="13">Belongs to the succinate/malate CoA ligase beta subunit family.</text>
</comment>
<dbReference type="Proteomes" id="UP000054350">
    <property type="component" value="Unassembled WGS sequence"/>
</dbReference>
<dbReference type="InterPro" id="IPR017866">
    <property type="entry name" value="Succ-CoA_synthase_bsu_CS"/>
</dbReference>
<reference evidence="15 16" key="1">
    <citation type="submission" date="2009-11" db="EMBL/GenBank/DDBJ databases">
        <title>Annotation of Allomyces macrogynus ATCC 38327.</title>
        <authorList>
            <consortium name="The Broad Institute Genome Sequencing Platform"/>
            <person name="Russ C."/>
            <person name="Cuomo C."/>
            <person name="Burger G."/>
            <person name="Gray M.W."/>
            <person name="Holland P.W.H."/>
            <person name="King N."/>
            <person name="Lang F.B.F."/>
            <person name="Roger A.J."/>
            <person name="Ruiz-Trillo I."/>
            <person name="Young S.K."/>
            <person name="Zeng Q."/>
            <person name="Gargeya S."/>
            <person name="Fitzgerald M."/>
            <person name="Haas B."/>
            <person name="Abouelleil A."/>
            <person name="Alvarado L."/>
            <person name="Arachchi H.M."/>
            <person name="Berlin A."/>
            <person name="Chapman S.B."/>
            <person name="Gearin G."/>
            <person name="Goldberg J."/>
            <person name="Griggs A."/>
            <person name="Gujja S."/>
            <person name="Hansen M."/>
            <person name="Heiman D."/>
            <person name="Howarth C."/>
            <person name="Larimer J."/>
            <person name="Lui A."/>
            <person name="MacDonald P.J.P."/>
            <person name="McCowen C."/>
            <person name="Montmayeur A."/>
            <person name="Murphy C."/>
            <person name="Neiman D."/>
            <person name="Pearson M."/>
            <person name="Priest M."/>
            <person name="Roberts A."/>
            <person name="Saif S."/>
            <person name="Shea T."/>
            <person name="Sisk P."/>
            <person name="Stolte C."/>
            <person name="Sykes S."/>
            <person name="Wortman J."/>
            <person name="Nusbaum C."/>
            <person name="Birren B."/>
        </authorList>
    </citation>
    <scope>NUCLEOTIDE SEQUENCE [LARGE SCALE GENOMIC DNA]</scope>
    <source>
        <strain evidence="15 16">ATCC 38327</strain>
    </source>
</reference>
<comment type="pathway">
    <text evidence="2">Carbohydrate metabolism; tricarboxylic acid cycle; succinate from succinyl-CoA (ligase route): step 1/1.</text>
</comment>
<dbReference type="GO" id="GO:0006104">
    <property type="term" value="P:succinyl-CoA metabolic process"/>
    <property type="evidence" value="ECO:0007669"/>
    <property type="project" value="TreeGrafter"/>
</dbReference>
<evidence type="ECO:0000256" key="9">
    <source>
        <dbReference type="ARBA" id="ARBA00022946"/>
    </source>
</evidence>
<keyword evidence="6 12" id="KW-0547">Nucleotide-binding</keyword>
<evidence type="ECO:0000256" key="1">
    <source>
        <dbReference type="ARBA" id="ARBA00001946"/>
    </source>
</evidence>
<dbReference type="HAMAP" id="MF_00558">
    <property type="entry name" value="Succ_CoA_beta"/>
    <property type="match status" value="1"/>
</dbReference>
<keyword evidence="7 12" id="KW-0067">ATP-binding</keyword>
<dbReference type="InterPro" id="IPR005809">
    <property type="entry name" value="Succ_CoA_ligase-like_bsu"/>
</dbReference>
<evidence type="ECO:0000256" key="13">
    <source>
        <dbReference type="RuleBase" id="RU361258"/>
    </source>
</evidence>
<dbReference type="GO" id="GO:0004775">
    <property type="term" value="F:succinate-CoA ligase (ADP-forming) activity"/>
    <property type="evidence" value="ECO:0007669"/>
    <property type="project" value="TreeGrafter"/>
</dbReference>
<dbReference type="VEuPathDB" id="FungiDB:AMAG_00114"/>
<dbReference type="InterPro" id="IPR013815">
    <property type="entry name" value="ATP_grasp_subdomain_1"/>
</dbReference>
<evidence type="ECO:0000256" key="7">
    <source>
        <dbReference type="ARBA" id="ARBA00022840"/>
    </source>
</evidence>
<organism evidence="15 16">
    <name type="scientific">Allomyces macrogynus (strain ATCC 38327)</name>
    <name type="common">Allomyces javanicus var. macrogynus</name>
    <dbReference type="NCBI Taxonomy" id="578462"/>
    <lineage>
        <taxon>Eukaryota</taxon>
        <taxon>Fungi</taxon>
        <taxon>Fungi incertae sedis</taxon>
        <taxon>Blastocladiomycota</taxon>
        <taxon>Blastocladiomycetes</taxon>
        <taxon>Blastocladiales</taxon>
        <taxon>Blastocladiaceae</taxon>
        <taxon>Allomyces</taxon>
    </lineage>
</organism>
<gene>
    <name evidence="15" type="ORF">AMAG_00114</name>
</gene>
<dbReference type="STRING" id="578462.A0A0L0RVK9"/>
<keyword evidence="4 13" id="KW-0436">Ligase</keyword>
<dbReference type="AlphaFoldDB" id="A0A0L0RVK9"/>
<dbReference type="PROSITE" id="PS01217">
    <property type="entry name" value="SUCCINYL_COA_LIG_3"/>
    <property type="match status" value="1"/>
</dbReference>
<dbReference type="EMBL" id="GG745328">
    <property type="protein sequence ID" value="KNE54111.1"/>
    <property type="molecule type" value="Genomic_DNA"/>
</dbReference>
<evidence type="ECO:0000259" key="14">
    <source>
        <dbReference type="PROSITE" id="PS50975"/>
    </source>
</evidence>
<evidence type="ECO:0000256" key="2">
    <source>
        <dbReference type="ARBA" id="ARBA00005064"/>
    </source>
</evidence>
<dbReference type="FunFam" id="3.30.470.20:FF:000002">
    <property type="entry name" value="Succinate--CoA ligase [ADP-forming] subunit beta"/>
    <property type="match status" value="1"/>
</dbReference>
<proteinExistence type="inferred from homology"/>
<sequence length="430" mass="46242">MFRSAVARLARHAAPAAVPKRHLSVHEYVSAQLLQEYGVKVPRGAVATSAAEADRVARELGTDDLVIKAQVLAGGRGKGHFDSGLQGGVKVCFEPAEVAKYAEGMLGHTLVTKQTGAAGKPCNKVYIVERLYPRREYYFSILMDRKYQGPVMVGSNQGGVDIEGVAAENPDAIITMPVDIKAGLSHEQALEMATKMGFPTKAREEAAQTFLKLYNVFIEKDATMVEINPLSEVSTGEIVCMDAKIGFDDNADFRQADVFGKRDTTQEDQREVKAAEAKLNYIGLDGNIGCLVNGAGLAMATMDIIKLNGGDPANFLDVGGSATTEQVTDAFKIISSDPRVSAILVNIFGGIMRCDVIAQGVIEACQTLDLKIPLIVRLQGTNVDRAKELIQNSGLKIVSEDNLDEAAKKAVALSQITQIAREAEVEVSFH</sequence>
<evidence type="ECO:0000256" key="5">
    <source>
        <dbReference type="ARBA" id="ARBA00022723"/>
    </source>
</evidence>
<dbReference type="GO" id="GO:0046872">
    <property type="term" value="F:metal ion binding"/>
    <property type="evidence" value="ECO:0007669"/>
    <property type="project" value="UniProtKB-KW"/>
</dbReference>
<evidence type="ECO:0000256" key="12">
    <source>
        <dbReference type="PROSITE-ProRule" id="PRU00409"/>
    </source>
</evidence>
<comment type="subunit">
    <text evidence="11">Heterodimer of an alpha and a beta subunit. The beta subunit determines specificity for GTP.</text>
</comment>
<dbReference type="FunFam" id="3.30.1490.20:FF:000004">
    <property type="entry name" value="Succinate--CoA ligase [ADP-forming] subunit beta, mitochondrial"/>
    <property type="match status" value="1"/>
</dbReference>
<dbReference type="OMA" id="ITACDEV"/>
<dbReference type="eggNOG" id="KOG2799">
    <property type="taxonomic scope" value="Eukaryota"/>
</dbReference>
<evidence type="ECO:0000256" key="8">
    <source>
        <dbReference type="ARBA" id="ARBA00022842"/>
    </source>
</evidence>
<dbReference type="GO" id="GO:0006099">
    <property type="term" value="P:tricarboxylic acid cycle"/>
    <property type="evidence" value="ECO:0007669"/>
    <property type="project" value="UniProtKB-UniPathway"/>
</dbReference>
<keyword evidence="8" id="KW-0460">Magnesium</keyword>
<keyword evidence="5" id="KW-0479">Metal-binding</keyword>
<keyword evidence="9" id="KW-0809">Transit peptide</keyword>
<dbReference type="HAMAP" id="MF_03220">
    <property type="entry name" value="Succ_CoA_betaA_euk"/>
    <property type="match status" value="1"/>
</dbReference>
<dbReference type="FunFam" id="3.40.50.261:FF:000001">
    <property type="entry name" value="Succinate--CoA ligase [ADP-forming] subunit beta"/>
    <property type="match status" value="1"/>
</dbReference>
<evidence type="ECO:0000313" key="16">
    <source>
        <dbReference type="Proteomes" id="UP000054350"/>
    </source>
</evidence>